<evidence type="ECO:0000256" key="1">
    <source>
        <dbReference type="SAM" id="MobiDB-lite"/>
    </source>
</evidence>
<reference evidence="3 4" key="1">
    <citation type="submission" date="2013-01" db="EMBL/GenBank/DDBJ databases">
        <title>Whole genome shotgun sequence of Gordonia soli NBRC 108243.</title>
        <authorList>
            <person name="Isaki-Nakamura S."/>
            <person name="Hosoyama A."/>
            <person name="Tsuchikane K."/>
            <person name="Ando Y."/>
            <person name="Baba S."/>
            <person name="Ohji S."/>
            <person name="Hamada M."/>
            <person name="Tamura T."/>
            <person name="Yamazoe A."/>
            <person name="Yamazaki S."/>
            <person name="Fujita N."/>
        </authorList>
    </citation>
    <scope>NUCLEOTIDE SEQUENCE [LARGE SCALE GENOMIC DNA]</scope>
    <source>
        <strain evidence="3 4">NBRC 108243</strain>
    </source>
</reference>
<keyword evidence="2" id="KW-1133">Transmembrane helix</keyword>
<evidence type="ECO:0000256" key="2">
    <source>
        <dbReference type="SAM" id="Phobius"/>
    </source>
</evidence>
<evidence type="ECO:0000313" key="3">
    <source>
        <dbReference type="EMBL" id="GAC69121.1"/>
    </source>
</evidence>
<evidence type="ECO:0008006" key="5">
    <source>
        <dbReference type="Google" id="ProtNLM"/>
    </source>
</evidence>
<dbReference type="STRING" id="1223545.GS4_20_01870"/>
<feature type="transmembrane region" description="Helical" evidence="2">
    <location>
        <begin position="46"/>
        <end position="64"/>
    </location>
</feature>
<feature type="region of interest" description="Disordered" evidence="1">
    <location>
        <begin position="79"/>
        <end position="120"/>
    </location>
</feature>
<dbReference type="Proteomes" id="UP000011666">
    <property type="component" value="Unassembled WGS sequence"/>
</dbReference>
<accession>M0QLD4</accession>
<dbReference type="EMBL" id="BANX01000020">
    <property type="protein sequence ID" value="GAC69121.1"/>
    <property type="molecule type" value="Genomic_DNA"/>
</dbReference>
<feature type="region of interest" description="Disordered" evidence="1">
    <location>
        <begin position="135"/>
        <end position="161"/>
    </location>
</feature>
<comment type="caution">
    <text evidence="3">The sequence shown here is derived from an EMBL/GenBank/DDBJ whole genome shotgun (WGS) entry which is preliminary data.</text>
</comment>
<keyword evidence="2" id="KW-0812">Transmembrane</keyword>
<dbReference type="RefSeq" id="WP_007621858.1">
    <property type="nucleotide sequence ID" value="NZ_BANX01000020.1"/>
</dbReference>
<keyword evidence="2" id="KW-0472">Membrane</keyword>
<proteinExistence type="predicted"/>
<protein>
    <recommendedName>
        <fullName evidence="5">Glucitol operon activator</fullName>
    </recommendedName>
</protein>
<feature type="compositionally biased region" description="Low complexity" evidence="1">
    <location>
        <begin position="100"/>
        <end position="109"/>
    </location>
</feature>
<sequence>MASAPLRQRRHRPALIALVVVAAVACLALAWWQWSRYESASGTGQNLGYALQWPAFAAAVIYAYRRFVVLESDPDEVEKIAPGSRGATEIPEGILPDRPTTPSASSLTSPPTPAEDDSLTAYNRYLAELEAQSMAEDARAGVRHTGGGGRAPVPDSEDPTP</sequence>
<keyword evidence="4" id="KW-1185">Reference proteome</keyword>
<name>M0QLD4_9ACTN</name>
<organism evidence="3 4">
    <name type="scientific">Gordonia soli NBRC 108243</name>
    <dbReference type="NCBI Taxonomy" id="1223545"/>
    <lineage>
        <taxon>Bacteria</taxon>
        <taxon>Bacillati</taxon>
        <taxon>Actinomycetota</taxon>
        <taxon>Actinomycetes</taxon>
        <taxon>Mycobacteriales</taxon>
        <taxon>Gordoniaceae</taxon>
        <taxon>Gordonia</taxon>
    </lineage>
</organism>
<dbReference type="eggNOG" id="COG1566">
    <property type="taxonomic scope" value="Bacteria"/>
</dbReference>
<gene>
    <name evidence="3" type="ORF">GS4_20_01870</name>
</gene>
<dbReference type="PROSITE" id="PS51257">
    <property type="entry name" value="PROKAR_LIPOPROTEIN"/>
    <property type="match status" value="1"/>
</dbReference>
<feature type="transmembrane region" description="Helical" evidence="2">
    <location>
        <begin position="12"/>
        <end position="34"/>
    </location>
</feature>
<dbReference type="AlphaFoldDB" id="M0QLD4"/>
<evidence type="ECO:0000313" key="4">
    <source>
        <dbReference type="Proteomes" id="UP000011666"/>
    </source>
</evidence>